<evidence type="ECO:0000313" key="1">
    <source>
        <dbReference type="EMBL" id="SVA88774.1"/>
    </source>
</evidence>
<sequence>MYAPLLLKVQTCVGLDSDGIVTISESGQPRKVSDFLQGPKGIFRIAMAIQAKCHAQMLGVRNFFHLVDSSVACYATYTTIYMYGVIEVSIVWHF</sequence>
<gene>
    <name evidence="1" type="ORF">METZ01_LOCUS141628</name>
</gene>
<name>A0A381ZI07_9ZZZZ</name>
<protein>
    <submittedName>
        <fullName evidence="1">Uncharacterized protein</fullName>
    </submittedName>
</protein>
<reference evidence="1" key="1">
    <citation type="submission" date="2018-05" db="EMBL/GenBank/DDBJ databases">
        <authorList>
            <person name="Lanie J.A."/>
            <person name="Ng W.-L."/>
            <person name="Kazmierczak K.M."/>
            <person name="Andrzejewski T.M."/>
            <person name="Davidsen T.M."/>
            <person name="Wayne K.J."/>
            <person name="Tettelin H."/>
            <person name="Glass J.I."/>
            <person name="Rusch D."/>
            <person name="Podicherti R."/>
            <person name="Tsui H.-C.T."/>
            <person name="Winkler M.E."/>
        </authorList>
    </citation>
    <scope>NUCLEOTIDE SEQUENCE</scope>
</reference>
<accession>A0A381ZI07</accession>
<feature type="non-terminal residue" evidence="1">
    <location>
        <position position="94"/>
    </location>
</feature>
<dbReference type="EMBL" id="UINC01021367">
    <property type="protein sequence ID" value="SVA88774.1"/>
    <property type="molecule type" value="Genomic_DNA"/>
</dbReference>
<proteinExistence type="predicted"/>
<organism evidence="1">
    <name type="scientific">marine metagenome</name>
    <dbReference type="NCBI Taxonomy" id="408172"/>
    <lineage>
        <taxon>unclassified sequences</taxon>
        <taxon>metagenomes</taxon>
        <taxon>ecological metagenomes</taxon>
    </lineage>
</organism>
<dbReference type="AlphaFoldDB" id="A0A381ZI07"/>